<evidence type="ECO:0000313" key="3">
    <source>
        <dbReference type="EMBL" id="MBT9144349.1"/>
    </source>
</evidence>
<dbReference type="InterPro" id="IPR036249">
    <property type="entry name" value="Thioredoxin-like_sf"/>
</dbReference>
<organism evidence="3 4">
    <name type="scientific">Psychracetigena formicireducens</name>
    <dbReference type="NCBI Taxonomy" id="2986056"/>
    <lineage>
        <taxon>Bacteria</taxon>
        <taxon>Bacillati</taxon>
        <taxon>Candidatus Lithacetigenota</taxon>
        <taxon>Candidatus Psychracetigena</taxon>
    </lineage>
</organism>
<dbReference type="InterPro" id="IPR008928">
    <property type="entry name" value="6-hairpin_glycosidase_sf"/>
</dbReference>
<dbReference type="PANTHER" id="PTHR42899">
    <property type="entry name" value="SPERMATOGENESIS-ASSOCIATED PROTEIN 20"/>
    <property type="match status" value="1"/>
</dbReference>
<name>A0A9E2BG36_PSYF1</name>
<dbReference type="SUPFAM" id="SSF52833">
    <property type="entry name" value="Thioredoxin-like"/>
    <property type="match status" value="1"/>
</dbReference>
<dbReference type="Proteomes" id="UP000811545">
    <property type="component" value="Unassembled WGS sequence"/>
</dbReference>
<evidence type="ECO:0000313" key="4">
    <source>
        <dbReference type="Proteomes" id="UP000811545"/>
    </source>
</evidence>
<dbReference type="SUPFAM" id="SSF48208">
    <property type="entry name" value="Six-hairpin glycosidases"/>
    <property type="match status" value="1"/>
</dbReference>
<dbReference type="Gene3D" id="1.50.10.20">
    <property type="match status" value="1"/>
</dbReference>
<dbReference type="EMBL" id="QLTW01000005">
    <property type="protein sequence ID" value="MBT9144349.1"/>
    <property type="molecule type" value="Genomic_DNA"/>
</dbReference>
<accession>A0A9E2BG36</accession>
<dbReference type="InterPro" id="IPR012341">
    <property type="entry name" value="6hp_glycosidase-like_sf"/>
</dbReference>
<feature type="domain" description="Spermatogenesis-associated protein 20-like TRX" evidence="2">
    <location>
        <begin position="9"/>
        <end position="171"/>
    </location>
</feature>
<evidence type="ECO:0000259" key="2">
    <source>
        <dbReference type="Pfam" id="PF03190"/>
    </source>
</evidence>
<dbReference type="PANTHER" id="PTHR42899:SF1">
    <property type="entry name" value="SPERMATOGENESIS-ASSOCIATED PROTEIN 20"/>
    <property type="match status" value="1"/>
</dbReference>
<dbReference type="InterPro" id="IPR004879">
    <property type="entry name" value="Ssp411-like_TRX"/>
</dbReference>
<reference evidence="3 4" key="1">
    <citation type="journal article" date="2021" name="bioRxiv">
        <title>Unique metabolic strategies in Hadean analogues reveal hints for primordial physiology.</title>
        <authorList>
            <person name="Nobu M.K."/>
            <person name="Nakai R."/>
            <person name="Tamazawa S."/>
            <person name="Mori H."/>
            <person name="Toyoda A."/>
            <person name="Ijiri A."/>
            <person name="Suzuki S."/>
            <person name="Kurokawa K."/>
            <person name="Kamagata Y."/>
            <person name="Tamaki H."/>
        </authorList>
    </citation>
    <scope>NUCLEOTIDE SEQUENCE [LARGE SCALE GENOMIC DNA]</scope>
    <source>
        <strain evidence="3">BS525</strain>
    </source>
</reference>
<dbReference type="Gene3D" id="3.40.30.10">
    <property type="entry name" value="Glutaredoxin"/>
    <property type="match status" value="1"/>
</dbReference>
<dbReference type="Gene3D" id="1.50.10.10">
    <property type="match status" value="1"/>
</dbReference>
<evidence type="ECO:0000256" key="1">
    <source>
        <dbReference type="SAM" id="Coils"/>
    </source>
</evidence>
<dbReference type="CDD" id="cd02955">
    <property type="entry name" value="SSP411"/>
    <property type="match status" value="1"/>
</dbReference>
<gene>
    <name evidence="3" type="ORF">DDT42_00184</name>
</gene>
<keyword evidence="1" id="KW-0175">Coiled coil</keyword>
<sequence length="697" mass="79165">MSNPENKKPNRLVHEKSLYLLQHAYNPVNWYPWSEEAFEQARREAKPIFLSIGYSTCHWCHVMEKESFEDEEVAAALNRVFVCIKVDREERPDIDHLYMTVCQAMTGSGGWPLTILISPDKRPFFAGTYFPKTSLHGRVGVFELTERVEELWQTSQKELTEAADSVLKTLQSISRVSPGVLPGEEVLHKGFQQLATCFDPKHGGFGNAPKFPTPHNLLFLLRYWKRTKNIAALQMVEKSLLTMSNGGIYDHLGFGFHRYSTDSPWLLPHFEKMLYDQALLIIAYLETFQATGKTVYANIAKEVIDYVLRDMTSPEGGFYSAEDADSEGEEGKFYLWSHTELSQILGEIDMTLFVAAYNIRKDGNFNHEATRIPSGLNIPHRTKTSIELAQELNISSDSLEEKLATLRQKLFDIREKRVHPAKDDKILTDWNGLMIAALALAGRLLGDLHYTESAKKSADFVLSHLRRNGRLLKRYRQGDTSLPAHLDDYTFFVWGLLELYESTFDPAYLREALRLNQLTIDLFWDNEGGGFYFTATDAEDLRVRHRELYDGALPSGNSVATINNLRLERLTGNSRLVEIAQKIARSFSRNIQEEPHAYTHMLCSIDFMLGPTTEVVIAGELRNSDTQLLLNNLNAVFLPNKVVLLHPSGEAGKDIEELAPFIREQQPVEGKATAYICRNFSCLTPVTDGTALLKLLK</sequence>
<comment type="caution">
    <text evidence="3">The sequence shown here is derived from an EMBL/GenBank/DDBJ whole genome shotgun (WGS) entry which is preliminary data.</text>
</comment>
<proteinExistence type="predicted"/>
<protein>
    <recommendedName>
        <fullName evidence="2">Spermatogenesis-associated protein 20-like TRX domain-containing protein</fullName>
    </recommendedName>
</protein>
<dbReference type="AlphaFoldDB" id="A0A9E2BG36"/>
<dbReference type="Pfam" id="PF03190">
    <property type="entry name" value="Thioredox_DsbH"/>
    <property type="match status" value="1"/>
</dbReference>
<dbReference type="PIRSF" id="PIRSF006402">
    <property type="entry name" value="UCP006402_thioredoxin"/>
    <property type="match status" value="1"/>
</dbReference>
<feature type="coiled-coil region" evidence="1">
    <location>
        <begin position="389"/>
        <end position="416"/>
    </location>
</feature>
<dbReference type="GO" id="GO:0005975">
    <property type="term" value="P:carbohydrate metabolic process"/>
    <property type="evidence" value="ECO:0007669"/>
    <property type="project" value="InterPro"/>
</dbReference>
<dbReference type="InterPro" id="IPR024705">
    <property type="entry name" value="Ssp411"/>
</dbReference>